<evidence type="ECO:0000256" key="2">
    <source>
        <dbReference type="RuleBase" id="RU003616"/>
    </source>
</evidence>
<dbReference type="AlphaFoldDB" id="A0A5C6U2V1"/>
<comment type="similarity">
    <text evidence="1 2">Belongs to the small heat shock protein (HSP20) family.</text>
</comment>
<evidence type="ECO:0000256" key="1">
    <source>
        <dbReference type="PROSITE-ProRule" id="PRU00285"/>
    </source>
</evidence>
<proteinExistence type="inferred from homology"/>
<dbReference type="Gene3D" id="2.60.40.790">
    <property type="match status" value="1"/>
</dbReference>
<dbReference type="InterPro" id="IPR031107">
    <property type="entry name" value="Small_HSP"/>
</dbReference>
<evidence type="ECO:0000259" key="3">
    <source>
        <dbReference type="PROSITE" id="PS01031"/>
    </source>
</evidence>
<dbReference type="PANTHER" id="PTHR11527">
    <property type="entry name" value="HEAT-SHOCK PROTEIN 20 FAMILY MEMBER"/>
    <property type="match status" value="1"/>
</dbReference>
<name>A0A5C6U2V1_9BURK</name>
<evidence type="ECO:0000313" key="5">
    <source>
        <dbReference type="Proteomes" id="UP000321832"/>
    </source>
</evidence>
<feature type="domain" description="SHSP" evidence="3">
    <location>
        <begin position="36"/>
        <end position="147"/>
    </location>
</feature>
<gene>
    <name evidence="4" type="ORF">FSC37_17480</name>
</gene>
<dbReference type="InterPro" id="IPR002068">
    <property type="entry name" value="A-crystallin/Hsp20_dom"/>
</dbReference>
<dbReference type="InterPro" id="IPR008978">
    <property type="entry name" value="HSP20-like_chaperone"/>
</dbReference>
<organism evidence="4 5">
    <name type="scientific">Piscinibacter aquaticus</name>
    <dbReference type="NCBI Taxonomy" id="392597"/>
    <lineage>
        <taxon>Bacteria</taxon>
        <taxon>Pseudomonadati</taxon>
        <taxon>Pseudomonadota</taxon>
        <taxon>Betaproteobacteria</taxon>
        <taxon>Burkholderiales</taxon>
        <taxon>Sphaerotilaceae</taxon>
        <taxon>Piscinibacter</taxon>
    </lineage>
</organism>
<dbReference type="EMBL" id="VOPW01000001">
    <property type="protein sequence ID" value="TXC66920.1"/>
    <property type="molecule type" value="Genomic_DNA"/>
</dbReference>
<keyword evidence="5" id="KW-1185">Reference proteome</keyword>
<sequence length="147" mass="15983">MFSLLSRPATQGTALSRDPFSPVDAMFNELANQRGGSSLVSRARIDVTERNGAYEVRAELPGAKKEDITIDIDGAAVSISAKVSSQSERKEGERVLYSERSHESYARAFELPQAVDAQAAEAKFDNGVLTLTLPKKDAPRSTRLAVR</sequence>
<dbReference type="PROSITE" id="PS01031">
    <property type="entry name" value="SHSP"/>
    <property type="match status" value="1"/>
</dbReference>
<dbReference type="SUPFAM" id="SSF49764">
    <property type="entry name" value="HSP20-like chaperones"/>
    <property type="match status" value="1"/>
</dbReference>
<dbReference type="CDD" id="cd06464">
    <property type="entry name" value="ACD_sHsps-like"/>
    <property type="match status" value="1"/>
</dbReference>
<comment type="caution">
    <text evidence="4">The sequence shown here is derived from an EMBL/GenBank/DDBJ whole genome shotgun (WGS) entry which is preliminary data.</text>
</comment>
<evidence type="ECO:0000313" key="4">
    <source>
        <dbReference type="EMBL" id="TXC66920.1"/>
    </source>
</evidence>
<reference evidence="4 5" key="1">
    <citation type="submission" date="2019-08" db="EMBL/GenBank/DDBJ databases">
        <authorList>
            <person name="Khan S.A."/>
            <person name="Jeon C.O."/>
            <person name="Jeong S.E."/>
        </authorList>
    </citation>
    <scope>NUCLEOTIDE SEQUENCE [LARGE SCALE GENOMIC DNA]</scope>
    <source>
        <strain evidence="5">IMCC1728</strain>
    </source>
</reference>
<accession>A0A5C6U2V1</accession>
<protein>
    <submittedName>
        <fullName evidence="4">Hsp20/alpha crystallin family protein</fullName>
    </submittedName>
</protein>
<dbReference type="Proteomes" id="UP000321832">
    <property type="component" value="Unassembled WGS sequence"/>
</dbReference>
<dbReference type="Pfam" id="PF00011">
    <property type="entry name" value="HSP20"/>
    <property type="match status" value="1"/>
</dbReference>